<reference evidence="1 2" key="1">
    <citation type="submission" date="2021-06" db="EMBL/GenBank/DDBJ databases">
        <authorList>
            <person name="Palmer J.M."/>
        </authorList>
    </citation>
    <scope>NUCLEOTIDE SEQUENCE [LARGE SCALE GENOMIC DNA]</scope>
    <source>
        <strain evidence="1 2">XC_2019</strain>
        <tissue evidence="1">Muscle</tissue>
    </source>
</reference>
<dbReference type="Proteomes" id="UP001434883">
    <property type="component" value="Unassembled WGS sequence"/>
</dbReference>
<keyword evidence="2" id="KW-1185">Reference proteome</keyword>
<accession>A0ABV0RT90</accession>
<name>A0ABV0RT90_9TELE</name>
<gene>
    <name evidence="1" type="ORF">XENOCAPTIV_000106</name>
</gene>
<dbReference type="EMBL" id="JAHRIN010058916">
    <property type="protein sequence ID" value="MEQ2211420.1"/>
    <property type="molecule type" value="Genomic_DNA"/>
</dbReference>
<comment type="caution">
    <text evidence="1">The sequence shown here is derived from an EMBL/GenBank/DDBJ whole genome shotgun (WGS) entry which is preliminary data.</text>
</comment>
<sequence length="116" mass="13109">MPLSQTVVSSDSLSLKPSLTQIFNGRPKMGLYTQASYSLELKDFHDVLPVKKVYDVNCFQIITSLSLTSLIMILIPRGKILYVVFKPIPALYRSTIKLLQGGLYTYKQAKVQSMYN</sequence>
<protein>
    <submittedName>
        <fullName evidence="1">Uncharacterized protein</fullName>
    </submittedName>
</protein>
<organism evidence="1 2">
    <name type="scientific">Xenoophorus captivus</name>
    <dbReference type="NCBI Taxonomy" id="1517983"/>
    <lineage>
        <taxon>Eukaryota</taxon>
        <taxon>Metazoa</taxon>
        <taxon>Chordata</taxon>
        <taxon>Craniata</taxon>
        <taxon>Vertebrata</taxon>
        <taxon>Euteleostomi</taxon>
        <taxon>Actinopterygii</taxon>
        <taxon>Neopterygii</taxon>
        <taxon>Teleostei</taxon>
        <taxon>Neoteleostei</taxon>
        <taxon>Acanthomorphata</taxon>
        <taxon>Ovalentaria</taxon>
        <taxon>Atherinomorphae</taxon>
        <taxon>Cyprinodontiformes</taxon>
        <taxon>Goodeidae</taxon>
        <taxon>Xenoophorus</taxon>
    </lineage>
</organism>
<evidence type="ECO:0000313" key="2">
    <source>
        <dbReference type="Proteomes" id="UP001434883"/>
    </source>
</evidence>
<proteinExistence type="predicted"/>
<evidence type="ECO:0000313" key="1">
    <source>
        <dbReference type="EMBL" id="MEQ2211420.1"/>
    </source>
</evidence>